<dbReference type="PANTHER" id="PTHR43767:SF1">
    <property type="entry name" value="NONRIBOSOMAL PEPTIDE SYNTHASE PES1 (EUROFUNG)-RELATED"/>
    <property type="match status" value="1"/>
</dbReference>
<organism evidence="3 4">
    <name type="scientific">Pseudonocardia oceani</name>
    <dbReference type="NCBI Taxonomy" id="2792013"/>
    <lineage>
        <taxon>Bacteria</taxon>
        <taxon>Bacillati</taxon>
        <taxon>Actinomycetota</taxon>
        <taxon>Actinomycetes</taxon>
        <taxon>Pseudonocardiales</taxon>
        <taxon>Pseudonocardiaceae</taxon>
        <taxon>Pseudonocardia</taxon>
    </lineage>
</organism>
<sequence length="192" mass="20862">MSGGRRPHRGPVIPAFLTPRDHAEALADPWLARRLLSCGRPGPFTEIGIVDDDGRQLGPWQRGEIVCRGGTVMAGYVDDPDEDARVFAHGWFHTGDVGERDGDGFVHLVDRKKDMIISGDFNVYSAEVEQAVWRHLAVRDCAVVGLPDEEGGEAVAASVEMKDGAELDVEELRAARCASSWAGSRRQGGADR</sequence>
<evidence type="ECO:0000313" key="4">
    <source>
        <dbReference type="Proteomes" id="UP000694300"/>
    </source>
</evidence>
<name>A0ABS6UCH5_9PSEU</name>
<protein>
    <submittedName>
        <fullName evidence="3">AMP-binding protein</fullName>
    </submittedName>
</protein>
<feature type="domain" description="AMP-dependent synthetase/ligase" evidence="1">
    <location>
        <begin position="29"/>
        <end position="76"/>
    </location>
</feature>
<dbReference type="PANTHER" id="PTHR43767">
    <property type="entry name" value="LONG-CHAIN-FATTY-ACID--COA LIGASE"/>
    <property type="match status" value="1"/>
</dbReference>
<evidence type="ECO:0000259" key="1">
    <source>
        <dbReference type="Pfam" id="PF00501"/>
    </source>
</evidence>
<proteinExistence type="predicted"/>
<dbReference type="InterPro" id="IPR000873">
    <property type="entry name" value="AMP-dep_synth/lig_dom"/>
</dbReference>
<dbReference type="RefSeq" id="WP_218594141.1">
    <property type="nucleotide sequence ID" value="NZ_JADQDE010000419.1"/>
</dbReference>
<accession>A0ABS6UCH5</accession>
<dbReference type="Pfam" id="PF13193">
    <property type="entry name" value="AMP-binding_C"/>
    <property type="match status" value="1"/>
</dbReference>
<dbReference type="InterPro" id="IPR025110">
    <property type="entry name" value="AMP-bd_C"/>
</dbReference>
<dbReference type="InterPro" id="IPR050237">
    <property type="entry name" value="ATP-dep_AMP-bd_enzyme"/>
</dbReference>
<dbReference type="Pfam" id="PF00501">
    <property type="entry name" value="AMP-binding"/>
    <property type="match status" value="1"/>
</dbReference>
<keyword evidence="4" id="KW-1185">Reference proteome</keyword>
<reference evidence="3 4" key="1">
    <citation type="submission" date="2020-11" db="EMBL/GenBank/DDBJ databases">
        <title>Pseudonocardia abyssalis sp. nov. and Pseudonocardia oceani sp. nov., description and phylogenomic analysis of two novel actinomycetes isolated from the deep Southern Ocean.</title>
        <authorList>
            <person name="Parra J."/>
        </authorList>
    </citation>
    <scope>NUCLEOTIDE SEQUENCE [LARGE SCALE GENOMIC DNA]</scope>
    <source>
        <strain evidence="4">KRD185</strain>
    </source>
</reference>
<dbReference type="Proteomes" id="UP000694300">
    <property type="component" value="Unassembled WGS sequence"/>
</dbReference>
<evidence type="ECO:0000313" key="3">
    <source>
        <dbReference type="EMBL" id="MBW0129933.1"/>
    </source>
</evidence>
<comment type="caution">
    <text evidence="3">The sequence shown here is derived from an EMBL/GenBank/DDBJ whole genome shotgun (WGS) entry which is preliminary data.</text>
</comment>
<feature type="domain" description="AMP-binding enzyme C-terminal" evidence="2">
    <location>
        <begin position="127"/>
        <end position="174"/>
    </location>
</feature>
<evidence type="ECO:0000259" key="2">
    <source>
        <dbReference type="Pfam" id="PF13193"/>
    </source>
</evidence>
<dbReference type="EMBL" id="JADQDF010000001">
    <property type="protein sequence ID" value="MBW0129933.1"/>
    <property type="molecule type" value="Genomic_DNA"/>
</dbReference>
<gene>
    <name evidence="3" type="ORF">I4I82_19915</name>
</gene>